<feature type="non-terminal residue" evidence="2">
    <location>
        <position position="758"/>
    </location>
</feature>
<organism evidence="2">
    <name type="scientific">marine sediment metagenome</name>
    <dbReference type="NCBI Taxonomy" id="412755"/>
    <lineage>
        <taxon>unclassified sequences</taxon>
        <taxon>metagenomes</taxon>
        <taxon>ecological metagenomes</taxon>
    </lineage>
</organism>
<feature type="non-terminal residue" evidence="2">
    <location>
        <position position="1"/>
    </location>
</feature>
<dbReference type="InterPro" id="IPR032427">
    <property type="entry name" value="P22_portal"/>
</dbReference>
<dbReference type="AlphaFoldDB" id="A0A0F9HN74"/>
<evidence type="ECO:0000256" key="1">
    <source>
        <dbReference type="SAM" id="MobiDB-lite"/>
    </source>
</evidence>
<protein>
    <submittedName>
        <fullName evidence="2">Uncharacterized protein</fullName>
    </submittedName>
</protein>
<reference evidence="2" key="1">
    <citation type="journal article" date="2015" name="Nature">
        <title>Complex archaea that bridge the gap between prokaryotes and eukaryotes.</title>
        <authorList>
            <person name="Spang A."/>
            <person name="Saw J.H."/>
            <person name="Jorgensen S.L."/>
            <person name="Zaremba-Niedzwiedzka K."/>
            <person name="Martijn J."/>
            <person name="Lind A.E."/>
            <person name="van Eijk R."/>
            <person name="Schleper C."/>
            <person name="Guy L."/>
            <person name="Ettema T.J."/>
        </authorList>
    </citation>
    <scope>NUCLEOTIDE SEQUENCE</scope>
</reference>
<accession>A0A0F9HN74</accession>
<dbReference type="EMBL" id="LAZR01022067">
    <property type="protein sequence ID" value="KKL83150.1"/>
    <property type="molecule type" value="Genomic_DNA"/>
</dbReference>
<evidence type="ECO:0000313" key="2">
    <source>
        <dbReference type="EMBL" id="KKL83150.1"/>
    </source>
</evidence>
<proteinExistence type="predicted"/>
<comment type="caution">
    <text evidence="2">The sequence shown here is derived from an EMBL/GenBank/DDBJ whole genome shotgun (WGS) entry which is preliminary data.</text>
</comment>
<name>A0A0F9HN74_9ZZZZ</name>
<gene>
    <name evidence="2" type="ORF">LCGC14_1977640</name>
</gene>
<dbReference type="Pfam" id="PF16510">
    <property type="entry name" value="P22_portal"/>
    <property type="match status" value="1"/>
</dbReference>
<feature type="region of interest" description="Disordered" evidence="1">
    <location>
        <begin position="729"/>
        <end position="758"/>
    </location>
</feature>
<sequence length="758" mass="85100">NPFHGQTHGDPDIEPGILLIEETDDDGNSKAATTLVKMWDAQHDIMAIREAQWDVNERRRAGEKNVQLRRRDQDDDRSWFCWTNPRTVLTPDAIASMNKAATLCRKFASLMWADPPAPDAMPSDGTDEARDAAEFSNRALIHEQQRLQTAKKGRRAFDRASTFGSGFTYYTMRSSERVKKEVSAGFELDQAGDMVEAAQHVDEAARRPDGTGWSEYRSMYVMEDGTLTEDMAQGVEENVPQLHEEVLTGRNVRFIPHSAEDIWDAHGAMVAAFPTWGELRRQFPELDDIEDDEKEKLFDYKPARAKRFMTPQERRTWNSRPEDDDEKLVFTLAAYYTGCPDYPKGAYLLTVGGVKALEQTEWSFESDGREIALPIPLSQYAQFSEGDTSPYTYGMMHLIGLGNEIRQQMVAALQDHVQWMLNRKTFVPVSSILRAQDLKQAGRALIQINKDGKPSYEEIPPFPAEGMNLFTMSTDEMEHDTGLGDVATGLESPQVQSGKHAQAIVAQVHSTLSDVRQNNIDGYLRDCEIQLMMIRAFYSSETRIGWVGEDGAYKEREWTGADLGQTSQVQLKAGTMTMLTPTAKTTVAYQFASFGLIQPDQLRDVISANLGGLLGVQDMPELLRIRRQIAGWKQGPPEDWEPAMDEQPVIDPQTGTPIMNPDGTPVTEEVQVMDQVLGGIWRAYPADDLPFVALLRLHELSKLMSKSEFSEQPPEWQFGVFEEFARTQMVATPQGMQPGQQPESRSPAQSTQGPLAQG</sequence>